<dbReference type="InterPro" id="IPR011043">
    <property type="entry name" value="Gal_Oxase/kelch_b-propeller"/>
</dbReference>
<dbReference type="AlphaFoldDB" id="A0A7S4EE15"/>
<evidence type="ECO:0000256" key="3">
    <source>
        <dbReference type="SAM" id="Phobius"/>
    </source>
</evidence>
<dbReference type="Pfam" id="PF24681">
    <property type="entry name" value="Kelch_KLHDC2_KLHL20_DRC7"/>
    <property type="match status" value="2"/>
</dbReference>
<keyword evidence="3" id="KW-0472">Membrane</keyword>
<dbReference type="PANTHER" id="PTHR46093:SF18">
    <property type="entry name" value="FIBRONECTIN TYPE-III DOMAIN-CONTAINING PROTEIN"/>
    <property type="match status" value="1"/>
</dbReference>
<keyword evidence="4" id="KW-0732">Signal</keyword>
<evidence type="ECO:0008006" key="8">
    <source>
        <dbReference type="Google" id="ProtNLM"/>
    </source>
</evidence>
<feature type="chain" id="PRO_5036212389" description="Galactose oxidase" evidence="4">
    <location>
        <begin position="22"/>
        <end position="455"/>
    </location>
</feature>
<reference evidence="6" key="2">
    <citation type="submission" date="2021-11" db="EMBL/GenBank/DDBJ databases">
        <authorList>
            <consortium name="Genoscope - CEA"/>
            <person name="William W."/>
        </authorList>
    </citation>
    <scope>NUCLEOTIDE SEQUENCE</scope>
</reference>
<proteinExistence type="predicted"/>
<dbReference type="Proteomes" id="UP000789595">
    <property type="component" value="Unassembled WGS sequence"/>
</dbReference>
<evidence type="ECO:0000256" key="4">
    <source>
        <dbReference type="SAM" id="SignalP"/>
    </source>
</evidence>
<protein>
    <recommendedName>
        <fullName evidence="8">Galactose oxidase</fullName>
    </recommendedName>
</protein>
<evidence type="ECO:0000313" key="7">
    <source>
        <dbReference type="Proteomes" id="UP000789595"/>
    </source>
</evidence>
<keyword evidence="1" id="KW-0880">Kelch repeat</keyword>
<reference evidence="5" key="1">
    <citation type="submission" date="2021-01" db="EMBL/GenBank/DDBJ databases">
        <authorList>
            <person name="Corre E."/>
            <person name="Pelletier E."/>
            <person name="Niang G."/>
            <person name="Scheremetjew M."/>
            <person name="Finn R."/>
            <person name="Kale V."/>
            <person name="Holt S."/>
            <person name="Cochrane G."/>
            <person name="Meng A."/>
            <person name="Brown T."/>
            <person name="Cohen L."/>
        </authorList>
    </citation>
    <scope>NUCLEOTIDE SEQUENCE</scope>
    <source>
        <strain evidence="5">CCMP1756</strain>
    </source>
</reference>
<accession>A0A7S4EE15</accession>
<evidence type="ECO:0000313" key="5">
    <source>
        <dbReference type="EMBL" id="CAE0706306.1"/>
    </source>
</evidence>
<dbReference type="SUPFAM" id="SSF50965">
    <property type="entry name" value="Galactose oxidase, central domain"/>
    <property type="match status" value="1"/>
</dbReference>
<keyword evidence="3" id="KW-1133">Transmembrane helix</keyword>
<gene>
    <name evidence="5" type="ORF">PCAL00307_LOCUS21757</name>
    <name evidence="6" type="ORF">PECAL_4P03690</name>
</gene>
<feature type="signal peptide" evidence="4">
    <location>
        <begin position="1"/>
        <end position="21"/>
    </location>
</feature>
<dbReference type="InterPro" id="IPR015915">
    <property type="entry name" value="Kelch-typ_b-propeller"/>
</dbReference>
<dbReference type="Gene3D" id="2.120.10.80">
    <property type="entry name" value="Kelch-type beta propeller"/>
    <property type="match status" value="2"/>
</dbReference>
<keyword evidence="7" id="KW-1185">Reference proteome</keyword>
<keyword evidence="3" id="KW-0812">Transmembrane</keyword>
<dbReference type="OrthoDB" id="45365at2759"/>
<feature type="transmembrane region" description="Helical" evidence="3">
    <location>
        <begin position="408"/>
        <end position="431"/>
    </location>
</feature>
<evidence type="ECO:0000256" key="1">
    <source>
        <dbReference type="ARBA" id="ARBA00022441"/>
    </source>
</evidence>
<organism evidence="5">
    <name type="scientific">Pelagomonas calceolata</name>
    <dbReference type="NCBI Taxonomy" id="35677"/>
    <lineage>
        <taxon>Eukaryota</taxon>
        <taxon>Sar</taxon>
        <taxon>Stramenopiles</taxon>
        <taxon>Ochrophyta</taxon>
        <taxon>Pelagophyceae</taxon>
        <taxon>Pelagomonadales</taxon>
        <taxon>Pelagomonadaceae</taxon>
        <taxon>Pelagomonas</taxon>
    </lineage>
</organism>
<evidence type="ECO:0000256" key="2">
    <source>
        <dbReference type="ARBA" id="ARBA00022737"/>
    </source>
</evidence>
<keyword evidence="2" id="KW-0677">Repeat</keyword>
<dbReference type="EMBL" id="HBIW01025267">
    <property type="protein sequence ID" value="CAE0706306.1"/>
    <property type="molecule type" value="Transcribed_RNA"/>
</dbReference>
<dbReference type="PANTHER" id="PTHR46093">
    <property type="entry name" value="ACYL-COA-BINDING DOMAIN-CONTAINING PROTEIN 5"/>
    <property type="match status" value="1"/>
</dbReference>
<name>A0A7S4EE15_9STRA</name>
<sequence>MKPHCHAVLLAALASAHAPKADNISQTPYRRKAAVFASLEDGTAVLFSGKTKDERVNNGHMAYVGDTWLFTPGPASFWRRLHFGDERGSRPGPRWKSAGDGVNGNLYIFGGHVQRGSHSFYYDDMWVLEKQSTWREIEKKDVWPPARRGHAAAHADDLLVIVGGRQHHSECLRDAWAFNSTSEVWRKTSTPPKGSGYGCRWGHSATAIPPIPTAKDGSVQSEHTIAVFGGRQKTKKSYDYHDSSVWVYSPKWDAWRELNGPADASRPQARDHHAAAYLDGALYIHGGKVTDQATSANDDLWRFDFVTHIWQQLSYDGKVPRSRYLHSACSWPSAPRAAPAALGARRGAVLLFGGEHIKSRRNGKKKYVRFDDVWGYWAARAPTDGTWVRLVDNAGGTKEPVLSPFALVGVRVASAVLVVLLSLGVVALGLFHRFSQQSMGGTSAFEAGACAGDAC</sequence>
<dbReference type="EMBL" id="CAKKNE010000004">
    <property type="protein sequence ID" value="CAH0373189.1"/>
    <property type="molecule type" value="Genomic_DNA"/>
</dbReference>
<evidence type="ECO:0000313" key="6">
    <source>
        <dbReference type="EMBL" id="CAH0373189.1"/>
    </source>
</evidence>